<protein>
    <submittedName>
        <fullName evidence="2">Uncharacterized protein</fullName>
    </submittedName>
</protein>
<gene>
    <name evidence="2" type="ORF">Vafri_20808</name>
</gene>
<organism evidence="2 3">
    <name type="scientific">Volvox africanus</name>
    <dbReference type="NCBI Taxonomy" id="51714"/>
    <lineage>
        <taxon>Eukaryota</taxon>
        <taxon>Viridiplantae</taxon>
        <taxon>Chlorophyta</taxon>
        <taxon>core chlorophytes</taxon>
        <taxon>Chlorophyceae</taxon>
        <taxon>CS clade</taxon>
        <taxon>Chlamydomonadales</taxon>
        <taxon>Volvocaceae</taxon>
        <taxon>Volvox</taxon>
    </lineage>
</organism>
<evidence type="ECO:0000256" key="1">
    <source>
        <dbReference type="SAM" id="MobiDB-lite"/>
    </source>
</evidence>
<keyword evidence="3" id="KW-1185">Reference proteome</keyword>
<name>A0A8J4BXN3_9CHLO</name>
<dbReference type="EMBL" id="BNCO01000098">
    <property type="protein sequence ID" value="GIL67421.1"/>
    <property type="molecule type" value="Genomic_DNA"/>
</dbReference>
<sequence length="265" mass="28810">MGILEMQCRDSGIFSPGNLNSRQIMTMKRHSRIKTLIRHYCCCSGVGKLLPACASSLCLSPHSFLIFDVQPLQLPHNYSFIPTWLAAKVVLWCASNRQIAQARPSRAIKRPPSPRHNQSDASSSQCKQHPASRGTVTHPDSALHNPPPPPPPPPSQYMCTKRADSPPKPLLPPSLPPSRTSTTSTLHVLLPVHPSAAATTTGNHSHHPPPHQPPGRSQLPPPPRHPLLARLIPAAYSSRCSRGLRTISTSRLPGASSKIRCALAR</sequence>
<comment type="caution">
    <text evidence="2">The sequence shown here is derived from an EMBL/GenBank/DDBJ whole genome shotgun (WGS) entry which is preliminary data.</text>
</comment>
<proteinExistence type="predicted"/>
<dbReference type="Proteomes" id="UP000747399">
    <property type="component" value="Unassembled WGS sequence"/>
</dbReference>
<feature type="region of interest" description="Disordered" evidence="1">
    <location>
        <begin position="197"/>
        <end position="225"/>
    </location>
</feature>
<feature type="compositionally biased region" description="Polar residues" evidence="1">
    <location>
        <begin position="115"/>
        <end position="127"/>
    </location>
</feature>
<accession>A0A8J4BXN3</accession>
<feature type="compositionally biased region" description="Pro residues" evidence="1">
    <location>
        <begin position="145"/>
        <end position="155"/>
    </location>
</feature>
<reference evidence="2" key="1">
    <citation type="journal article" date="2021" name="Proc. Natl. Acad. Sci. U.S.A.">
        <title>Three genomes in the algal genus Volvox reveal the fate of a haploid sex-determining region after a transition to homothallism.</title>
        <authorList>
            <person name="Yamamoto K."/>
            <person name="Hamaji T."/>
            <person name="Kawai-Toyooka H."/>
            <person name="Matsuzaki R."/>
            <person name="Takahashi F."/>
            <person name="Nishimura Y."/>
            <person name="Kawachi M."/>
            <person name="Noguchi H."/>
            <person name="Minakuchi Y."/>
            <person name="Umen J.G."/>
            <person name="Toyoda A."/>
            <person name="Nozaki H."/>
        </authorList>
    </citation>
    <scope>NUCLEOTIDE SEQUENCE</scope>
    <source>
        <strain evidence="2">NIES-3780</strain>
    </source>
</reference>
<feature type="compositionally biased region" description="Pro residues" evidence="1">
    <location>
        <begin position="166"/>
        <end position="176"/>
    </location>
</feature>
<feature type="region of interest" description="Disordered" evidence="1">
    <location>
        <begin position="103"/>
        <end position="183"/>
    </location>
</feature>
<evidence type="ECO:0000313" key="2">
    <source>
        <dbReference type="EMBL" id="GIL67421.1"/>
    </source>
</evidence>
<dbReference type="AlphaFoldDB" id="A0A8J4BXN3"/>
<evidence type="ECO:0000313" key="3">
    <source>
        <dbReference type="Proteomes" id="UP000747399"/>
    </source>
</evidence>